<proteinExistence type="predicted"/>
<gene>
    <name evidence="3" type="ORF">RCL2_001850100</name>
</gene>
<keyword evidence="1" id="KW-0539">Nucleus</keyword>
<feature type="domain" description="HMG box" evidence="2">
    <location>
        <begin position="16"/>
        <end position="79"/>
    </location>
</feature>
<dbReference type="GO" id="GO:0005634">
    <property type="term" value="C:nucleus"/>
    <property type="evidence" value="ECO:0007669"/>
    <property type="project" value="UniProtKB-UniRule"/>
</dbReference>
<keyword evidence="1" id="KW-0238">DNA-binding</keyword>
<comment type="caution">
    <text evidence="3">The sequence shown here is derived from an EMBL/GenBank/DDBJ whole genome shotgun (WGS) entry which is preliminary data.</text>
</comment>
<name>A0A8H3LN38_9GLOM</name>
<dbReference type="Gene3D" id="1.10.30.10">
    <property type="entry name" value="High mobility group box domain"/>
    <property type="match status" value="1"/>
</dbReference>
<dbReference type="PROSITE" id="PS50118">
    <property type="entry name" value="HMG_BOX_2"/>
    <property type="match status" value="1"/>
</dbReference>
<evidence type="ECO:0000256" key="1">
    <source>
        <dbReference type="PROSITE-ProRule" id="PRU00267"/>
    </source>
</evidence>
<dbReference type="Proteomes" id="UP000615446">
    <property type="component" value="Unassembled WGS sequence"/>
</dbReference>
<dbReference type="EMBL" id="BLAL01000206">
    <property type="protein sequence ID" value="GES91692.1"/>
    <property type="molecule type" value="Genomic_DNA"/>
</dbReference>
<evidence type="ECO:0000313" key="4">
    <source>
        <dbReference type="Proteomes" id="UP000615446"/>
    </source>
</evidence>
<sequence length="79" mass="9930">MNEIRFVPYKNGENKTKKKQNAFIYFRNEMLKRDEFKVRMCDISRRIVDKWMELTEEEKDEWRRMQDLSENSQFNRAFI</sequence>
<evidence type="ECO:0000313" key="3">
    <source>
        <dbReference type="EMBL" id="GES91692.1"/>
    </source>
</evidence>
<accession>A0A8H3LN38</accession>
<dbReference type="GO" id="GO:0003677">
    <property type="term" value="F:DNA binding"/>
    <property type="evidence" value="ECO:0007669"/>
    <property type="project" value="UniProtKB-UniRule"/>
</dbReference>
<protein>
    <recommendedName>
        <fullName evidence="2">HMG box domain-containing protein</fullName>
    </recommendedName>
</protein>
<evidence type="ECO:0000259" key="2">
    <source>
        <dbReference type="PROSITE" id="PS50118"/>
    </source>
</evidence>
<dbReference type="InterPro" id="IPR009071">
    <property type="entry name" value="HMG_box_dom"/>
</dbReference>
<dbReference type="InterPro" id="IPR036910">
    <property type="entry name" value="HMG_box_dom_sf"/>
</dbReference>
<dbReference type="SUPFAM" id="SSF47095">
    <property type="entry name" value="HMG-box"/>
    <property type="match status" value="1"/>
</dbReference>
<reference evidence="3" key="1">
    <citation type="submission" date="2019-10" db="EMBL/GenBank/DDBJ databases">
        <title>Conservation and host-specific expression of non-tandemly repeated heterogenous ribosome RNA gene in arbuscular mycorrhizal fungi.</title>
        <authorList>
            <person name="Maeda T."/>
            <person name="Kobayashi Y."/>
            <person name="Nakagawa T."/>
            <person name="Ezawa T."/>
            <person name="Yamaguchi K."/>
            <person name="Bino T."/>
            <person name="Nishimoto Y."/>
            <person name="Shigenobu S."/>
            <person name="Kawaguchi M."/>
        </authorList>
    </citation>
    <scope>NUCLEOTIDE SEQUENCE</scope>
    <source>
        <strain evidence="3">HR1</strain>
    </source>
</reference>
<organism evidence="3 4">
    <name type="scientific">Rhizophagus clarus</name>
    <dbReference type="NCBI Taxonomy" id="94130"/>
    <lineage>
        <taxon>Eukaryota</taxon>
        <taxon>Fungi</taxon>
        <taxon>Fungi incertae sedis</taxon>
        <taxon>Mucoromycota</taxon>
        <taxon>Glomeromycotina</taxon>
        <taxon>Glomeromycetes</taxon>
        <taxon>Glomerales</taxon>
        <taxon>Glomeraceae</taxon>
        <taxon>Rhizophagus</taxon>
    </lineage>
</organism>
<feature type="DNA-binding region" description="HMG box" evidence="1">
    <location>
        <begin position="16"/>
        <end position="79"/>
    </location>
</feature>
<dbReference type="AlphaFoldDB" id="A0A8H3LN38"/>